<proteinExistence type="predicted"/>
<evidence type="ECO:0000313" key="2">
    <source>
        <dbReference type="Proteomes" id="UP000520052"/>
    </source>
</evidence>
<sequence>MTNHIFDPKNAYRIGTEKQIREILTEYDMESCPTILEDGQRGIYVISAKYRKKIPPGSVPCNAPFVANVPITFVDGDEVITCDGRHGIVQSSSWYKKLVLYDELNQPRCGYFVVDVKIGGKIETHIRNNLTGWRIKYLE</sequence>
<evidence type="ECO:0000313" key="1">
    <source>
        <dbReference type="EMBL" id="NWJ83975.1"/>
    </source>
</evidence>
<gene>
    <name evidence="1" type="ORF">HX854_04515</name>
</gene>
<dbReference type="AlphaFoldDB" id="A0A7K4N6B4"/>
<name>A0A7K4N6B4_9ARCH</name>
<dbReference type="EMBL" id="JACATC010000004">
    <property type="protein sequence ID" value="NWJ83975.1"/>
    <property type="molecule type" value="Genomic_DNA"/>
</dbReference>
<organism evidence="1 2">
    <name type="scientific">Marine Group I thaumarchaeote</name>
    <dbReference type="NCBI Taxonomy" id="2511932"/>
    <lineage>
        <taxon>Archaea</taxon>
        <taxon>Nitrososphaerota</taxon>
        <taxon>Marine Group I</taxon>
    </lineage>
</organism>
<comment type="caution">
    <text evidence="1">The sequence shown here is derived from an EMBL/GenBank/DDBJ whole genome shotgun (WGS) entry which is preliminary data.</text>
</comment>
<reference evidence="1 2" key="1">
    <citation type="journal article" date="2019" name="Environ. Microbiol.">
        <title>Genomics insights into ecotype formation of ammonia-oxidizing archaea in the deep ocean.</title>
        <authorList>
            <person name="Wang Y."/>
            <person name="Huang J.M."/>
            <person name="Cui G.J."/>
            <person name="Nunoura T."/>
            <person name="Takaki Y."/>
            <person name="Li W.L."/>
            <person name="Li J."/>
            <person name="Gao Z.M."/>
            <person name="Takai K."/>
            <person name="Zhang A.Q."/>
            <person name="Stepanauskas R."/>
        </authorList>
    </citation>
    <scope>NUCLEOTIDE SEQUENCE [LARGE SCALE GENOMIC DNA]</scope>
    <source>
        <strain evidence="1 2">T3L1</strain>
    </source>
</reference>
<dbReference type="Proteomes" id="UP000520052">
    <property type="component" value="Unassembled WGS sequence"/>
</dbReference>
<protein>
    <submittedName>
        <fullName evidence="1">Uncharacterized protein</fullName>
    </submittedName>
</protein>
<accession>A0A7K4N6B4</accession>